<gene>
    <name evidence="4" type="ORF">SAMN02745973_01149</name>
</gene>
<accession>A0A1T4LZ84</accession>
<keyword evidence="2" id="KW-0520">NAD</keyword>
<reference evidence="4 5" key="1">
    <citation type="submission" date="2017-02" db="EMBL/GenBank/DDBJ databases">
        <authorList>
            <person name="Peterson S.W."/>
        </authorList>
    </citation>
    <scope>NUCLEOTIDE SEQUENCE [LARGE SCALE GENOMIC DNA]</scope>
    <source>
        <strain evidence="4 5">DSM 15102</strain>
    </source>
</reference>
<dbReference type="GO" id="GO:0051287">
    <property type="term" value="F:NAD binding"/>
    <property type="evidence" value="ECO:0007669"/>
    <property type="project" value="InterPro"/>
</dbReference>
<dbReference type="PANTHER" id="PTHR43333">
    <property type="entry name" value="2-HACID_DH_C DOMAIN-CONTAINING PROTEIN"/>
    <property type="match status" value="1"/>
</dbReference>
<organism evidence="4 5">
    <name type="scientific">Garciella nitratireducens DSM 15102</name>
    <dbReference type="NCBI Taxonomy" id="1121911"/>
    <lineage>
        <taxon>Bacteria</taxon>
        <taxon>Bacillati</taxon>
        <taxon>Bacillota</taxon>
        <taxon>Clostridia</taxon>
        <taxon>Eubacteriales</taxon>
        <taxon>Eubacteriaceae</taxon>
        <taxon>Garciella</taxon>
    </lineage>
</organism>
<sequence length="317" mass="36954">MKVLFSVPIRSEQVECFRKEFPQIEFLVERNQLKSREELLEEIDIWVDYGLELTQEELQRAKNLKWLMVYSAGVDKLPKEEILKRNIFVTNVRGIHKHAIAEQVFGYMLYYVRKFDVTFQQQKNKEWNRNFKPQSLYGKTIGILGVGAIGQEIARKAKAFDMKVLGVRKTAKPTPYVDEIYSIEKMDRVLTSSDFIVTVFPNTPETKHIINKEAFSKMQEHVYFINIARGEIVDTQALLWALKKKKIAGAAIDVFEEEPLPKDHPLRSLENIFITPHSAGLFPDYISRANEIFKKNLWIFLTKMGEMTNIVDLKKGY</sequence>
<evidence type="ECO:0000256" key="1">
    <source>
        <dbReference type="ARBA" id="ARBA00023002"/>
    </source>
</evidence>
<dbReference type="RefSeq" id="WP_087678592.1">
    <property type="nucleotide sequence ID" value="NZ_FUWV01000005.1"/>
</dbReference>
<dbReference type="Gene3D" id="3.40.50.720">
    <property type="entry name" value="NAD(P)-binding Rossmann-like Domain"/>
    <property type="match status" value="2"/>
</dbReference>
<evidence type="ECO:0000313" key="4">
    <source>
        <dbReference type="EMBL" id="SJZ60049.1"/>
    </source>
</evidence>
<dbReference type="SUPFAM" id="SSF52283">
    <property type="entry name" value="Formate/glycerate dehydrogenase catalytic domain-like"/>
    <property type="match status" value="1"/>
</dbReference>
<dbReference type="InterPro" id="IPR036291">
    <property type="entry name" value="NAD(P)-bd_dom_sf"/>
</dbReference>
<evidence type="ECO:0000259" key="3">
    <source>
        <dbReference type="Pfam" id="PF02826"/>
    </source>
</evidence>
<name>A0A1T4LZ84_9FIRM</name>
<dbReference type="GO" id="GO:0016616">
    <property type="term" value="F:oxidoreductase activity, acting on the CH-OH group of donors, NAD or NADP as acceptor"/>
    <property type="evidence" value="ECO:0007669"/>
    <property type="project" value="InterPro"/>
</dbReference>
<proteinExistence type="predicted"/>
<dbReference type="CDD" id="cd05300">
    <property type="entry name" value="2-Hacid_dh_1"/>
    <property type="match status" value="1"/>
</dbReference>
<dbReference type="AlphaFoldDB" id="A0A1T4LZ84"/>
<keyword evidence="5" id="KW-1185">Reference proteome</keyword>
<dbReference type="InterPro" id="IPR006140">
    <property type="entry name" value="D-isomer_DH_NAD-bd"/>
</dbReference>
<dbReference type="Proteomes" id="UP000196365">
    <property type="component" value="Unassembled WGS sequence"/>
</dbReference>
<keyword evidence="1" id="KW-0560">Oxidoreductase</keyword>
<dbReference type="FunFam" id="3.40.50.720:FF:000363">
    <property type="entry name" value="D-isomer specific 2-hydroxyacid dehydrogenase"/>
    <property type="match status" value="1"/>
</dbReference>
<dbReference type="SUPFAM" id="SSF51735">
    <property type="entry name" value="NAD(P)-binding Rossmann-fold domains"/>
    <property type="match status" value="1"/>
</dbReference>
<evidence type="ECO:0000256" key="2">
    <source>
        <dbReference type="ARBA" id="ARBA00023027"/>
    </source>
</evidence>
<dbReference type="OrthoDB" id="9805416at2"/>
<protein>
    <submittedName>
        <fullName evidence="4">Phosphoglycerate dehydrogenase</fullName>
    </submittedName>
</protein>
<evidence type="ECO:0000313" key="5">
    <source>
        <dbReference type="Proteomes" id="UP000196365"/>
    </source>
</evidence>
<feature type="domain" description="D-isomer specific 2-hydroxyacid dehydrogenase NAD-binding" evidence="3">
    <location>
        <begin position="105"/>
        <end position="279"/>
    </location>
</feature>
<dbReference type="EMBL" id="FUWV01000005">
    <property type="protein sequence ID" value="SJZ60049.1"/>
    <property type="molecule type" value="Genomic_DNA"/>
</dbReference>
<dbReference type="Pfam" id="PF02826">
    <property type="entry name" value="2-Hacid_dh_C"/>
    <property type="match status" value="1"/>
</dbReference>
<dbReference type="PANTHER" id="PTHR43333:SF1">
    <property type="entry name" value="D-ISOMER SPECIFIC 2-HYDROXYACID DEHYDROGENASE NAD-BINDING DOMAIN-CONTAINING PROTEIN"/>
    <property type="match status" value="1"/>
</dbReference>